<proteinExistence type="predicted"/>
<evidence type="ECO:0008006" key="3">
    <source>
        <dbReference type="Google" id="ProtNLM"/>
    </source>
</evidence>
<accession>A0A3A4K656</accession>
<dbReference type="EMBL" id="QZFU01000020">
    <property type="protein sequence ID" value="RJO74168.1"/>
    <property type="molecule type" value="Genomic_DNA"/>
</dbReference>
<keyword evidence="2" id="KW-1185">Reference proteome</keyword>
<dbReference type="RefSeq" id="WP_120042334.1">
    <property type="nucleotide sequence ID" value="NZ_QZFU01000020.1"/>
</dbReference>
<name>A0A3A4K656_9NOCA</name>
<evidence type="ECO:0000313" key="1">
    <source>
        <dbReference type="EMBL" id="RJO74168.1"/>
    </source>
</evidence>
<dbReference type="AlphaFoldDB" id="A0A3A4K656"/>
<sequence length="135" mass="14752">MGQFAGLDDVTARFEGVIPASRQAWVTTRIADAEARLVEMLPSLATETSPVRLAQAKQVICDAVLRLYRNPAGARNEAAQDYSVGRSDPAASGELVFTDAEIASLRIAVRRRGFGTIPITPFRPHQPSPADRLYW</sequence>
<evidence type="ECO:0000313" key="2">
    <source>
        <dbReference type="Proteomes" id="UP000266677"/>
    </source>
</evidence>
<reference evidence="1 2" key="1">
    <citation type="submission" date="2018-09" db="EMBL/GenBank/DDBJ databases">
        <title>YIM PH21274 draft genome.</title>
        <authorList>
            <person name="Miao C."/>
        </authorList>
    </citation>
    <scope>NUCLEOTIDE SEQUENCE [LARGE SCALE GENOMIC DNA]</scope>
    <source>
        <strain evidence="1 2">YIM PH 21724</strain>
    </source>
</reference>
<organism evidence="1 2">
    <name type="scientific">Nocardia panacis</name>
    <dbReference type="NCBI Taxonomy" id="2340916"/>
    <lineage>
        <taxon>Bacteria</taxon>
        <taxon>Bacillati</taxon>
        <taxon>Actinomycetota</taxon>
        <taxon>Actinomycetes</taxon>
        <taxon>Mycobacteriales</taxon>
        <taxon>Nocardiaceae</taxon>
        <taxon>Nocardia</taxon>
    </lineage>
</organism>
<dbReference type="Proteomes" id="UP000266677">
    <property type="component" value="Unassembled WGS sequence"/>
</dbReference>
<comment type="caution">
    <text evidence="1">The sequence shown here is derived from an EMBL/GenBank/DDBJ whole genome shotgun (WGS) entry which is preliminary data.</text>
</comment>
<protein>
    <recommendedName>
        <fullName evidence="3">Head-to-tail adaptor</fullName>
    </recommendedName>
</protein>
<gene>
    <name evidence="1" type="ORF">D5S18_18620</name>
</gene>
<dbReference type="OrthoDB" id="4715018at2"/>